<evidence type="ECO:0000256" key="1">
    <source>
        <dbReference type="SAM" id="MobiDB-lite"/>
    </source>
</evidence>
<evidence type="ECO:0000313" key="2">
    <source>
        <dbReference type="EMBL" id="KAK4116192.1"/>
    </source>
</evidence>
<dbReference type="AlphaFoldDB" id="A0AAN6TKI4"/>
<dbReference type="Proteomes" id="UP001302812">
    <property type="component" value="Unassembled WGS sequence"/>
</dbReference>
<feature type="compositionally biased region" description="Polar residues" evidence="1">
    <location>
        <begin position="57"/>
        <end position="69"/>
    </location>
</feature>
<reference evidence="2" key="2">
    <citation type="submission" date="2023-05" db="EMBL/GenBank/DDBJ databases">
        <authorList>
            <consortium name="Lawrence Berkeley National Laboratory"/>
            <person name="Steindorff A."/>
            <person name="Hensen N."/>
            <person name="Bonometti L."/>
            <person name="Westerberg I."/>
            <person name="Brannstrom I.O."/>
            <person name="Guillou S."/>
            <person name="Cros-Aarteil S."/>
            <person name="Calhoun S."/>
            <person name="Haridas S."/>
            <person name="Kuo A."/>
            <person name="Mondo S."/>
            <person name="Pangilinan J."/>
            <person name="Riley R."/>
            <person name="Labutti K."/>
            <person name="Andreopoulos B."/>
            <person name="Lipzen A."/>
            <person name="Chen C."/>
            <person name="Yanf M."/>
            <person name="Daum C."/>
            <person name="Ng V."/>
            <person name="Clum A."/>
            <person name="Ohm R."/>
            <person name="Martin F."/>
            <person name="Silar P."/>
            <person name="Natvig D."/>
            <person name="Lalanne C."/>
            <person name="Gautier V."/>
            <person name="Ament-Velasquez S.L."/>
            <person name="Kruys A."/>
            <person name="Hutchinson M.I."/>
            <person name="Powell A.J."/>
            <person name="Barry K."/>
            <person name="Miller A.N."/>
            <person name="Grigoriev I.V."/>
            <person name="Debuchy R."/>
            <person name="Gladieux P."/>
            <person name="Thoren M.H."/>
            <person name="Johannesson H."/>
        </authorList>
    </citation>
    <scope>NUCLEOTIDE SEQUENCE</scope>
    <source>
        <strain evidence="2">CBS 508.74</strain>
    </source>
</reference>
<gene>
    <name evidence="2" type="ORF">N656DRAFT_841688</name>
</gene>
<dbReference type="EMBL" id="MU853333">
    <property type="protein sequence ID" value="KAK4116192.1"/>
    <property type="molecule type" value="Genomic_DNA"/>
</dbReference>
<keyword evidence="3" id="KW-1185">Reference proteome</keyword>
<reference evidence="2" key="1">
    <citation type="journal article" date="2023" name="Mol. Phylogenet. Evol.">
        <title>Genome-scale phylogeny and comparative genomics of the fungal order Sordariales.</title>
        <authorList>
            <person name="Hensen N."/>
            <person name="Bonometti L."/>
            <person name="Westerberg I."/>
            <person name="Brannstrom I.O."/>
            <person name="Guillou S."/>
            <person name="Cros-Aarteil S."/>
            <person name="Calhoun S."/>
            <person name="Haridas S."/>
            <person name="Kuo A."/>
            <person name="Mondo S."/>
            <person name="Pangilinan J."/>
            <person name="Riley R."/>
            <person name="LaButti K."/>
            <person name="Andreopoulos B."/>
            <person name="Lipzen A."/>
            <person name="Chen C."/>
            <person name="Yan M."/>
            <person name="Daum C."/>
            <person name="Ng V."/>
            <person name="Clum A."/>
            <person name="Steindorff A."/>
            <person name="Ohm R.A."/>
            <person name="Martin F."/>
            <person name="Silar P."/>
            <person name="Natvig D.O."/>
            <person name="Lalanne C."/>
            <person name="Gautier V."/>
            <person name="Ament-Velasquez S.L."/>
            <person name="Kruys A."/>
            <person name="Hutchinson M.I."/>
            <person name="Powell A.J."/>
            <person name="Barry K."/>
            <person name="Miller A.N."/>
            <person name="Grigoriev I.V."/>
            <person name="Debuchy R."/>
            <person name="Gladieux P."/>
            <person name="Hiltunen Thoren M."/>
            <person name="Johannesson H."/>
        </authorList>
    </citation>
    <scope>NUCLEOTIDE SEQUENCE</scope>
    <source>
        <strain evidence="2">CBS 508.74</strain>
    </source>
</reference>
<dbReference type="RefSeq" id="XP_064673762.1">
    <property type="nucleotide sequence ID" value="XM_064819008.1"/>
</dbReference>
<evidence type="ECO:0008006" key="4">
    <source>
        <dbReference type="Google" id="ProtNLM"/>
    </source>
</evidence>
<sequence>MLRQTQPERGSAPAEDSGSGSDKRAREDSSCTPDPDSASSGGHQQDVKRTRVDASETEATGSSLDFASSASPPTLLSFQTGHAARVSDEAWTKYLCDNHGVDDILFRAEDGDLTLVIVGGWSRTVSVWESSIASASIVNANKLNEVFPTWSFLIARTYEPKAHGHFPVAELVSSTPRVFHYLVAAAHNEPLPNHFSLEELRDIARLSHRFQALPLIAKYVRGWMSTPIDTALLMDDSTSEYCHQLEYLWCAYEFGMPDLFRRCCAEKPT</sequence>
<comment type="caution">
    <text evidence="2">The sequence shown here is derived from an EMBL/GenBank/DDBJ whole genome shotgun (WGS) entry which is preliminary data.</text>
</comment>
<evidence type="ECO:0000313" key="3">
    <source>
        <dbReference type="Proteomes" id="UP001302812"/>
    </source>
</evidence>
<organism evidence="2 3">
    <name type="scientific">Canariomyces notabilis</name>
    <dbReference type="NCBI Taxonomy" id="2074819"/>
    <lineage>
        <taxon>Eukaryota</taxon>
        <taxon>Fungi</taxon>
        <taxon>Dikarya</taxon>
        <taxon>Ascomycota</taxon>
        <taxon>Pezizomycotina</taxon>
        <taxon>Sordariomycetes</taxon>
        <taxon>Sordariomycetidae</taxon>
        <taxon>Sordariales</taxon>
        <taxon>Chaetomiaceae</taxon>
        <taxon>Canariomyces</taxon>
    </lineage>
</organism>
<feature type="compositionally biased region" description="Basic and acidic residues" evidence="1">
    <location>
        <begin position="45"/>
        <end position="54"/>
    </location>
</feature>
<protein>
    <recommendedName>
        <fullName evidence="4">BTB domain-containing protein</fullName>
    </recommendedName>
</protein>
<feature type="region of interest" description="Disordered" evidence="1">
    <location>
        <begin position="1"/>
        <end position="69"/>
    </location>
</feature>
<dbReference type="GeneID" id="89943134"/>
<accession>A0AAN6TKI4</accession>
<name>A0AAN6TKI4_9PEZI</name>
<proteinExistence type="predicted"/>